<comment type="caution">
    <text evidence="3">The sequence shown here is derived from an EMBL/GenBank/DDBJ whole genome shotgun (WGS) entry which is preliminary data.</text>
</comment>
<proteinExistence type="predicted"/>
<name>A0A8H5LN85_9AGAR</name>
<sequence>MIASPTSSPTRIIYTLHGPKTVDKSDPHPFGPPLPGAPIIRQTFPTSPHAWSSEQPPPYVATINRSDSIRRVSRQGSSPYARPPSHRPTQPVPPTPPNSASGSYTWQDARRVCMERIQLELKTISIIDTNAICAVERERDRYRMTAEAAQRDLRRVTEERDSLREQFEALSLKIPDSTSPTPSNDFVQKFSSAGPLRRNSIPRSFLRPDSASRGQSRCKSADPYLLPRAANDCFDVTYVGRPLPLQRNHHLATKSEPSSPDLIRDASHRSRPCHPTTKPGEIDLEHLDIMYIPYNGRLFCRACHVNRHKLNDFSIEVKSCPNNSNWEDLRDHYLTAHPDESQEIGRLKAATVTQLRQLLGEKQSSSS</sequence>
<protein>
    <submittedName>
        <fullName evidence="3">Uncharacterized protein</fullName>
    </submittedName>
</protein>
<feature type="compositionally biased region" description="Polar residues" evidence="2">
    <location>
        <begin position="1"/>
        <end position="10"/>
    </location>
</feature>
<evidence type="ECO:0000256" key="1">
    <source>
        <dbReference type="SAM" id="Coils"/>
    </source>
</evidence>
<organism evidence="3 4">
    <name type="scientific">Leucocoprinus leucothites</name>
    <dbReference type="NCBI Taxonomy" id="201217"/>
    <lineage>
        <taxon>Eukaryota</taxon>
        <taxon>Fungi</taxon>
        <taxon>Dikarya</taxon>
        <taxon>Basidiomycota</taxon>
        <taxon>Agaricomycotina</taxon>
        <taxon>Agaricomycetes</taxon>
        <taxon>Agaricomycetidae</taxon>
        <taxon>Agaricales</taxon>
        <taxon>Agaricineae</taxon>
        <taxon>Agaricaceae</taxon>
        <taxon>Leucocoprinus</taxon>
    </lineage>
</organism>
<dbReference type="AlphaFoldDB" id="A0A8H5LN85"/>
<feature type="region of interest" description="Disordered" evidence="2">
    <location>
        <begin position="1"/>
        <end position="104"/>
    </location>
</feature>
<dbReference type="EMBL" id="JAACJO010000001">
    <property type="protein sequence ID" value="KAF5363411.1"/>
    <property type="molecule type" value="Genomic_DNA"/>
</dbReference>
<accession>A0A8H5LN85</accession>
<gene>
    <name evidence="3" type="ORF">D9756_001075</name>
</gene>
<feature type="compositionally biased region" description="Polar residues" evidence="2">
    <location>
        <begin position="43"/>
        <end position="54"/>
    </location>
</feature>
<dbReference type="Proteomes" id="UP000559027">
    <property type="component" value="Unassembled WGS sequence"/>
</dbReference>
<keyword evidence="1" id="KW-0175">Coiled coil</keyword>
<feature type="coiled-coil region" evidence="1">
    <location>
        <begin position="139"/>
        <end position="173"/>
    </location>
</feature>
<evidence type="ECO:0000313" key="3">
    <source>
        <dbReference type="EMBL" id="KAF5363411.1"/>
    </source>
</evidence>
<feature type="region of interest" description="Disordered" evidence="2">
    <location>
        <begin position="248"/>
        <end position="279"/>
    </location>
</feature>
<evidence type="ECO:0000313" key="4">
    <source>
        <dbReference type="Proteomes" id="UP000559027"/>
    </source>
</evidence>
<dbReference type="OrthoDB" id="3066809at2759"/>
<keyword evidence="4" id="KW-1185">Reference proteome</keyword>
<reference evidence="3 4" key="1">
    <citation type="journal article" date="2020" name="ISME J.">
        <title>Uncovering the hidden diversity of litter-decomposition mechanisms in mushroom-forming fungi.</title>
        <authorList>
            <person name="Floudas D."/>
            <person name="Bentzer J."/>
            <person name="Ahren D."/>
            <person name="Johansson T."/>
            <person name="Persson P."/>
            <person name="Tunlid A."/>
        </authorList>
    </citation>
    <scope>NUCLEOTIDE SEQUENCE [LARGE SCALE GENOMIC DNA]</scope>
    <source>
        <strain evidence="3 4">CBS 146.42</strain>
    </source>
</reference>
<evidence type="ECO:0000256" key="2">
    <source>
        <dbReference type="SAM" id="MobiDB-lite"/>
    </source>
</evidence>